<evidence type="ECO:0000313" key="4">
    <source>
        <dbReference type="Proteomes" id="UP000005239"/>
    </source>
</evidence>
<name>A0A2A6CZL1_PRIPA</name>
<dbReference type="Proteomes" id="UP000005239">
    <property type="component" value="Unassembled WGS sequence"/>
</dbReference>
<accession>A0A2A6CZL1</accession>
<feature type="compositionally biased region" description="Acidic residues" evidence="1">
    <location>
        <begin position="227"/>
        <end position="245"/>
    </location>
</feature>
<reference evidence="3" key="2">
    <citation type="submission" date="2022-06" db="UniProtKB">
        <authorList>
            <consortium name="EnsemblMetazoa"/>
        </authorList>
    </citation>
    <scope>IDENTIFICATION</scope>
    <source>
        <strain evidence="3">PS312</strain>
    </source>
</reference>
<organism evidence="3 4">
    <name type="scientific">Pristionchus pacificus</name>
    <name type="common">Parasitic nematode worm</name>
    <dbReference type="NCBI Taxonomy" id="54126"/>
    <lineage>
        <taxon>Eukaryota</taxon>
        <taxon>Metazoa</taxon>
        <taxon>Ecdysozoa</taxon>
        <taxon>Nematoda</taxon>
        <taxon>Chromadorea</taxon>
        <taxon>Rhabditida</taxon>
        <taxon>Rhabditina</taxon>
        <taxon>Diplogasteromorpha</taxon>
        <taxon>Diplogasteroidea</taxon>
        <taxon>Neodiplogasteridae</taxon>
        <taxon>Pristionchus</taxon>
    </lineage>
</organism>
<dbReference type="AlphaFoldDB" id="A0A2A6CZL1"/>
<reference evidence="4" key="1">
    <citation type="journal article" date="2008" name="Nat. Genet.">
        <title>The Pristionchus pacificus genome provides a unique perspective on nematode lifestyle and parasitism.</title>
        <authorList>
            <person name="Dieterich C."/>
            <person name="Clifton S.W."/>
            <person name="Schuster L.N."/>
            <person name="Chinwalla A."/>
            <person name="Delehaunty K."/>
            <person name="Dinkelacker I."/>
            <person name="Fulton L."/>
            <person name="Fulton R."/>
            <person name="Godfrey J."/>
            <person name="Minx P."/>
            <person name="Mitreva M."/>
            <person name="Roeseler W."/>
            <person name="Tian H."/>
            <person name="Witte H."/>
            <person name="Yang S.P."/>
            <person name="Wilson R.K."/>
            <person name="Sommer R.J."/>
        </authorList>
    </citation>
    <scope>NUCLEOTIDE SEQUENCE [LARGE SCALE GENOMIC DNA]</scope>
    <source>
        <strain evidence="4">PS312</strain>
    </source>
</reference>
<feature type="region of interest" description="Disordered" evidence="1">
    <location>
        <begin position="215"/>
        <end position="267"/>
    </location>
</feature>
<keyword evidence="4" id="KW-1185">Reference proteome</keyword>
<evidence type="ECO:0000256" key="2">
    <source>
        <dbReference type="SAM" id="SignalP"/>
    </source>
</evidence>
<evidence type="ECO:0000313" key="3">
    <source>
        <dbReference type="EnsemblMetazoa" id="PPA18370.1"/>
    </source>
</evidence>
<dbReference type="EnsemblMetazoa" id="PPA18370.1">
    <property type="protein sequence ID" value="PPA18370.1"/>
    <property type="gene ID" value="WBGene00107924"/>
</dbReference>
<accession>A0A8R1UC59</accession>
<sequence>MKRPLIMRFLLAVSLLVAAALVAAESKPPIRGTKCAPNQVINRLTVYENGAIEAECGPLPCGSSGYKCTDGIVACRSDNDIFNGMSWAPNGQSVLLRCCGLNVPKKIYVGTDLVTAGSFYVGGAISEKDKYGSGGAEYDFITNIRTEQGGVRVWVYRVMCDAPGAHAAAPRPAAAAAPVQQPRPAPAAVPAVPAETDAARQEAFEARRRYLLERLSGQQKQQAAQSEEIEEQGDEEGEYEDEEESPASTFNPLRYRPAVRGNKAPRV</sequence>
<feature type="signal peptide" evidence="2">
    <location>
        <begin position="1"/>
        <end position="24"/>
    </location>
</feature>
<feature type="region of interest" description="Disordered" evidence="1">
    <location>
        <begin position="173"/>
        <end position="196"/>
    </location>
</feature>
<protein>
    <submittedName>
        <fullName evidence="3">Wrt-10</fullName>
    </submittedName>
</protein>
<proteinExistence type="predicted"/>
<evidence type="ECO:0000256" key="1">
    <source>
        <dbReference type="SAM" id="MobiDB-lite"/>
    </source>
</evidence>
<keyword evidence="2" id="KW-0732">Signal</keyword>
<feature type="chain" id="PRO_5043523160" evidence="2">
    <location>
        <begin position="25"/>
        <end position="267"/>
    </location>
</feature>
<gene>
    <name evidence="3" type="primary">WBGene00107924</name>
</gene>
<dbReference type="OrthoDB" id="5832630at2759"/>